<dbReference type="InterPro" id="IPR001670">
    <property type="entry name" value="ADH_Fe/GldA"/>
</dbReference>
<reference evidence="4 5" key="1">
    <citation type="journal article" date="2016" name="Genome Biol. Evol.">
        <title>Draft genome sequence of an aflatoxigenic Aspergillus species, A. bombycis.</title>
        <authorList>
            <person name="Moore G.G."/>
            <person name="Mack B.M."/>
            <person name="Beltz S.B."/>
            <person name="Gilbert M.K."/>
        </authorList>
    </citation>
    <scope>NUCLEOTIDE SEQUENCE [LARGE SCALE GENOMIC DNA]</scope>
    <source>
        <strain evidence="5">NRRL 26010</strain>
    </source>
</reference>
<organism evidence="4 5">
    <name type="scientific">Aspergillus bombycis</name>
    <dbReference type="NCBI Taxonomy" id="109264"/>
    <lineage>
        <taxon>Eukaryota</taxon>
        <taxon>Fungi</taxon>
        <taxon>Dikarya</taxon>
        <taxon>Ascomycota</taxon>
        <taxon>Pezizomycotina</taxon>
        <taxon>Eurotiomycetes</taxon>
        <taxon>Eurotiomycetidae</taxon>
        <taxon>Eurotiales</taxon>
        <taxon>Aspergillaceae</taxon>
        <taxon>Aspergillus</taxon>
    </lineage>
</organism>
<proteinExistence type="predicted"/>
<feature type="domain" description="Alcohol dehydrogenase iron-type/glycerol dehydrogenase GldA" evidence="2">
    <location>
        <begin position="35"/>
        <end position="209"/>
    </location>
</feature>
<evidence type="ECO:0000313" key="4">
    <source>
        <dbReference type="EMBL" id="OGM39648.1"/>
    </source>
</evidence>
<accession>A0A1F7ZKJ4</accession>
<keyword evidence="1" id="KW-0560">Oxidoreductase</keyword>
<evidence type="ECO:0000259" key="3">
    <source>
        <dbReference type="Pfam" id="PF25137"/>
    </source>
</evidence>
<feature type="domain" description="Fe-containing alcohol dehydrogenase-like C-terminal" evidence="3">
    <location>
        <begin position="222"/>
        <end position="422"/>
    </location>
</feature>
<protein>
    <submittedName>
        <fullName evidence="4">Uncharacterized protein</fullName>
    </submittedName>
</protein>
<dbReference type="GO" id="GO:0005739">
    <property type="term" value="C:mitochondrion"/>
    <property type="evidence" value="ECO:0007669"/>
    <property type="project" value="TreeGrafter"/>
</dbReference>
<dbReference type="InterPro" id="IPR056798">
    <property type="entry name" value="ADH_Fe_C"/>
</dbReference>
<dbReference type="GO" id="GO:0004022">
    <property type="term" value="F:alcohol dehydrogenase (NAD+) activity"/>
    <property type="evidence" value="ECO:0007669"/>
    <property type="project" value="TreeGrafter"/>
</dbReference>
<evidence type="ECO:0000259" key="2">
    <source>
        <dbReference type="Pfam" id="PF00465"/>
    </source>
</evidence>
<dbReference type="PANTHER" id="PTHR11496:SF107">
    <property type="entry name" value="ALCOHOL DEHYDROGENASE, PUTATIVE (AFU_ORTHOLOGUE AFUA_1G06800)-RELATED"/>
    <property type="match status" value="1"/>
</dbReference>
<dbReference type="GO" id="GO:0046872">
    <property type="term" value="F:metal ion binding"/>
    <property type="evidence" value="ECO:0007669"/>
    <property type="project" value="InterPro"/>
</dbReference>
<dbReference type="Pfam" id="PF00465">
    <property type="entry name" value="Fe-ADH"/>
    <property type="match status" value="1"/>
</dbReference>
<dbReference type="RefSeq" id="XP_022383365.1">
    <property type="nucleotide sequence ID" value="XM_022538581.1"/>
</dbReference>
<dbReference type="EMBL" id="LYCR01000187">
    <property type="protein sequence ID" value="OGM39648.1"/>
    <property type="molecule type" value="Genomic_DNA"/>
</dbReference>
<dbReference type="CDD" id="cd08192">
    <property type="entry name" value="MAR-like"/>
    <property type="match status" value="1"/>
</dbReference>
<sequence>MTRNEIVQPFRCDEALPIVTWNIPYDEACDNHISRTLGCSRPFLIISRSMSSTTDAVDRISKALSSAHIAGIHRGMKPHTWYSEVLEISKEIEQSGADSVITIGGGSIIDGAKAAVFAVSNEVDTMQTMDDLFRMSHERLTRADGSSCPGVLSSELGLKPSAIPIVTVSTTLSGGEYNHVGGATNDLTKLKQLFVDPALSGPRVIVLDPVLTLGVPQQVWLSTGMRAIDHCVESFCAKEVTTEASDTALAGLKLLIPALLRTAKDPKDLDARLAAQRGACESMKGLCVYQTPLGASHGIGHQLGPFGVPHAETSCILLPAVLKYNYSANYERQAKLFAIMWEDTVVSEVLRKHSLSPGSSDLGDLLDAIICELELPRSLRRYRIGEDQLRSIAKNSLKDAMCRTNPIPITTEEQVMAILEKCF</sequence>
<evidence type="ECO:0000313" key="5">
    <source>
        <dbReference type="Proteomes" id="UP000179179"/>
    </source>
</evidence>
<dbReference type="OrthoDB" id="339764at2759"/>
<name>A0A1F7ZKJ4_9EURO</name>
<dbReference type="InterPro" id="IPR039697">
    <property type="entry name" value="Alcohol_dehydrogenase_Fe"/>
</dbReference>
<dbReference type="Pfam" id="PF25137">
    <property type="entry name" value="ADH_Fe_C"/>
    <property type="match status" value="1"/>
</dbReference>
<gene>
    <name evidence="4" type="ORF">ABOM_011453</name>
</gene>
<dbReference type="Gene3D" id="3.40.50.1970">
    <property type="match status" value="1"/>
</dbReference>
<dbReference type="PANTHER" id="PTHR11496">
    <property type="entry name" value="ALCOHOL DEHYDROGENASE"/>
    <property type="match status" value="1"/>
</dbReference>
<comment type="caution">
    <text evidence="4">The sequence shown here is derived from an EMBL/GenBank/DDBJ whole genome shotgun (WGS) entry which is preliminary data.</text>
</comment>
<dbReference type="GeneID" id="34454843"/>
<evidence type="ECO:0000256" key="1">
    <source>
        <dbReference type="ARBA" id="ARBA00023002"/>
    </source>
</evidence>
<dbReference type="SUPFAM" id="SSF56796">
    <property type="entry name" value="Dehydroquinate synthase-like"/>
    <property type="match status" value="1"/>
</dbReference>
<keyword evidence="5" id="KW-1185">Reference proteome</keyword>
<dbReference type="Proteomes" id="UP000179179">
    <property type="component" value="Unassembled WGS sequence"/>
</dbReference>
<dbReference type="Gene3D" id="1.20.1090.10">
    <property type="entry name" value="Dehydroquinate synthase-like - alpha domain"/>
    <property type="match status" value="1"/>
</dbReference>
<dbReference type="STRING" id="109264.A0A1F7ZKJ4"/>
<dbReference type="AlphaFoldDB" id="A0A1F7ZKJ4"/>